<evidence type="ECO:0000256" key="1">
    <source>
        <dbReference type="ARBA" id="ARBA00022475"/>
    </source>
</evidence>
<proteinExistence type="predicted"/>
<evidence type="ECO:0000256" key="3">
    <source>
        <dbReference type="ARBA" id="ARBA00022692"/>
    </source>
</evidence>
<sequence length="105" mass="12101">MFINNFDPVALEIFSLEIRWYSLAYIFGILIGWLYCKKVLIKDHNISKLFDDLISYLIIGIMLGGRLGYVIFYNPEYYLNNLIEIPMIWQGGMSFHGGLLGVIAS</sequence>
<name>A0A382NQW1_9ZZZZ</name>
<feature type="transmembrane region" description="Helical" evidence="6">
    <location>
        <begin position="53"/>
        <end position="73"/>
    </location>
</feature>
<gene>
    <name evidence="7" type="ORF">METZ01_LOCUS314976</name>
</gene>
<keyword evidence="3 6" id="KW-0812">Transmembrane</keyword>
<reference evidence="7" key="1">
    <citation type="submission" date="2018-05" db="EMBL/GenBank/DDBJ databases">
        <authorList>
            <person name="Lanie J.A."/>
            <person name="Ng W.-L."/>
            <person name="Kazmierczak K.M."/>
            <person name="Andrzejewski T.M."/>
            <person name="Davidsen T.M."/>
            <person name="Wayne K.J."/>
            <person name="Tettelin H."/>
            <person name="Glass J.I."/>
            <person name="Rusch D."/>
            <person name="Podicherti R."/>
            <person name="Tsui H.-C.T."/>
            <person name="Winkler M.E."/>
        </authorList>
    </citation>
    <scope>NUCLEOTIDE SEQUENCE</scope>
</reference>
<dbReference type="InterPro" id="IPR001640">
    <property type="entry name" value="Lgt"/>
</dbReference>
<feature type="non-terminal residue" evidence="7">
    <location>
        <position position="105"/>
    </location>
</feature>
<evidence type="ECO:0008006" key="8">
    <source>
        <dbReference type="Google" id="ProtNLM"/>
    </source>
</evidence>
<evidence type="ECO:0000256" key="6">
    <source>
        <dbReference type="SAM" id="Phobius"/>
    </source>
</evidence>
<dbReference type="GO" id="GO:0008961">
    <property type="term" value="F:phosphatidylglycerol-prolipoprotein diacylglyceryl transferase activity"/>
    <property type="evidence" value="ECO:0007669"/>
    <property type="project" value="InterPro"/>
</dbReference>
<organism evidence="7">
    <name type="scientific">marine metagenome</name>
    <dbReference type="NCBI Taxonomy" id="408172"/>
    <lineage>
        <taxon>unclassified sequences</taxon>
        <taxon>metagenomes</taxon>
        <taxon>ecological metagenomes</taxon>
    </lineage>
</organism>
<feature type="transmembrane region" description="Helical" evidence="6">
    <location>
        <begin position="20"/>
        <end position="41"/>
    </location>
</feature>
<evidence type="ECO:0000313" key="7">
    <source>
        <dbReference type="EMBL" id="SVC62122.1"/>
    </source>
</evidence>
<dbReference type="PANTHER" id="PTHR30589">
    <property type="entry name" value="PROLIPOPROTEIN DIACYLGLYCERYL TRANSFERASE"/>
    <property type="match status" value="1"/>
</dbReference>
<keyword evidence="2" id="KW-0808">Transferase</keyword>
<evidence type="ECO:0000256" key="2">
    <source>
        <dbReference type="ARBA" id="ARBA00022679"/>
    </source>
</evidence>
<dbReference type="Pfam" id="PF01790">
    <property type="entry name" value="LGT"/>
    <property type="match status" value="1"/>
</dbReference>
<dbReference type="EMBL" id="UINC01101369">
    <property type="protein sequence ID" value="SVC62122.1"/>
    <property type="molecule type" value="Genomic_DNA"/>
</dbReference>
<dbReference type="PANTHER" id="PTHR30589:SF0">
    <property type="entry name" value="PHOSPHATIDYLGLYCEROL--PROLIPOPROTEIN DIACYLGLYCERYL TRANSFERASE"/>
    <property type="match status" value="1"/>
</dbReference>
<evidence type="ECO:0000256" key="5">
    <source>
        <dbReference type="ARBA" id="ARBA00023136"/>
    </source>
</evidence>
<keyword evidence="4 6" id="KW-1133">Transmembrane helix</keyword>
<accession>A0A382NQW1</accession>
<protein>
    <recommendedName>
        <fullName evidence="8">Prolipoprotein diacylglyceryl transferase</fullName>
    </recommendedName>
</protein>
<keyword evidence="1" id="KW-1003">Cell membrane</keyword>
<feature type="transmembrane region" description="Helical" evidence="6">
    <location>
        <begin position="85"/>
        <end position="104"/>
    </location>
</feature>
<dbReference type="GO" id="GO:0005886">
    <property type="term" value="C:plasma membrane"/>
    <property type="evidence" value="ECO:0007669"/>
    <property type="project" value="InterPro"/>
</dbReference>
<keyword evidence="5 6" id="KW-0472">Membrane</keyword>
<evidence type="ECO:0000256" key="4">
    <source>
        <dbReference type="ARBA" id="ARBA00022989"/>
    </source>
</evidence>
<dbReference type="GO" id="GO:0042158">
    <property type="term" value="P:lipoprotein biosynthetic process"/>
    <property type="evidence" value="ECO:0007669"/>
    <property type="project" value="InterPro"/>
</dbReference>
<dbReference type="AlphaFoldDB" id="A0A382NQW1"/>